<comment type="catalytic activity">
    <reaction evidence="1">
        <text>4-CDP-2-C-methyl-D-erythritol 2-phosphate = 2-C-methyl-D-erythritol 2,4-cyclic diphosphate + CMP</text>
        <dbReference type="Rhea" id="RHEA:23864"/>
        <dbReference type="ChEBI" id="CHEBI:57919"/>
        <dbReference type="ChEBI" id="CHEBI:58483"/>
        <dbReference type="ChEBI" id="CHEBI:60377"/>
        <dbReference type="EC" id="4.6.1.12"/>
    </reaction>
</comment>
<dbReference type="SUPFAM" id="SSF69765">
    <property type="entry name" value="IpsF-like"/>
    <property type="match status" value="1"/>
</dbReference>
<reference evidence="9" key="1">
    <citation type="submission" date="2019-03" db="EMBL/GenBank/DDBJ databases">
        <authorList>
            <person name="Hao L."/>
        </authorList>
    </citation>
    <scope>NUCLEOTIDE SEQUENCE</scope>
</reference>
<dbReference type="UniPathway" id="UPA00056">
    <property type="reaction ID" value="UER00095"/>
</dbReference>
<evidence type="ECO:0000259" key="8">
    <source>
        <dbReference type="Pfam" id="PF02542"/>
    </source>
</evidence>
<comment type="pathway">
    <text evidence="3">Isoprenoid biosynthesis; isopentenyl diphosphate biosynthesis via DXP pathway; isopentenyl diphosphate from 1-deoxy-D-xylulose 5-phosphate: step 4/6.</text>
</comment>
<dbReference type="PANTHER" id="PTHR43181">
    <property type="entry name" value="2-C-METHYL-D-ERYTHRITOL 2,4-CYCLODIPHOSPHATE SYNTHASE, CHLOROPLASTIC"/>
    <property type="match status" value="1"/>
</dbReference>
<keyword evidence="5" id="KW-0479">Metal-binding</keyword>
<dbReference type="FunFam" id="3.30.1330.50:FF:000001">
    <property type="entry name" value="2-C-methyl-D-erythritol 2,4-cyclodiphosphate synthase"/>
    <property type="match status" value="1"/>
</dbReference>
<dbReference type="InterPro" id="IPR003526">
    <property type="entry name" value="MECDP_synthase"/>
</dbReference>
<feature type="domain" description="2-C-methyl-D-erythritol 2,4-cyclodiphosphate synthase" evidence="8">
    <location>
        <begin position="1"/>
        <end position="154"/>
    </location>
</feature>
<accession>A0A485M8G1</accession>
<sequence>MRVGFGYDVHRLVEGRALVLGGVNIPYQKGLLGHSDADVLTHAIMDSLLGAAGAGDIGRHFPDSDPRYRGISSLVLLSRVEEILAQKGFVVGNIDAVVVARAPRLAPFIEKMETRLAAALRADPARVNVKATTTEGLGFTGAGEGIAAYATSLLLTKAPEKQ</sequence>
<dbReference type="InterPro" id="IPR020555">
    <property type="entry name" value="MECDP_synthase_CS"/>
</dbReference>
<dbReference type="AlphaFoldDB" id="A0A485M8G1"/>
<dbReference type="Pfam" id="PF02542">
    <property type="entry name" value="YgbB"/>
    <property type="match status" value="1"/>
</dbReference>
<name>A0A485M8G1_9ZZZZ</name>
<evidence type="ECO:0000256" key="3">
    <source>
        <dbReference type="ARBA" id="ARBA00004709"/>
    </source>
</evidence>
<dbReference type="Gene3D" id="3.30.1330.50">
    <property type="entry name" value="2-C-methyl-D-erythritol 2,4-cyclodiphosphate synthase"/>
    <property type="match status" value="1"/>
</dbReference>
<evidence type="ECO:0000256" key="2">
    <source>
        <dbReference type="ARBA" id="ARBA00001968"/>
    </source>
</evidence>
<evidence type="ECO:0000256" key="1">
    <source>
        <dbReference type="ARBA" id="ARBA00000200"/>
    </source>
</evidence>
<dbReference type="InterPro" id="IPR036571">
    <property type="entry name" value="MECDP_synthase_sf"/>
</dbReference>
<evidence type="ECO:0000256" key="5">
    <source>
        <dbReference type="ARBA" id="ARBA00022723"/>
    </source>
</evidence>
<dbReference type="GO" id="GO:0046872">
    <property type="term" value="F:metal ion binding"/>
    <property type="evidence" value="ECO:0007669"/>
    <property type="project" value="UniProtKB-KW"/>
</dbReference>
<protein>
    <recommendedName>
        <fullName evidence="4">2-C-methyl-D-erythritol 2,4-cyclodiphosphate synthase</fullName>
        <ecNumber evidence="4">4.6.1.12</ecNumber>
    </recommendedName>
</protein>
<keyword evidence="6" id="KW-0414">Isoprene biosynthesis</keyword>
<dbReference type="EMBL" id="CAADRN010000404">
    <property type="protein sequence ID" value="VFU19709.1"/>
    <property type="molecule type" value="Genomic_DNA"/>
</dbReference>
<dbReference type="GO" id="GO:0008685">
    <property type="term" value="F:2-C-methyl-D-erythritol 2,4-cyclodiphosphate synthase activity"/>
    <property type="evidence" value="ECO:0007669"/>
    <property type="project" value="UniProtKB-EC"/>
</dbReference>
<dbReference type="GO" id="GO:0019288">
    <property type="term" value="P:isopentenyl diphosphate biosynthetic process, methylerythritol 4-phosphate pathway"/>
    <property type="evidence" value="ECO:0007669"/>
    <property type="project" value="UniProtKB-UniPathway"/>
</dbReference>
<proteinExistence type="inferred from homology"/>
<comment type="cofactor">
    <cofactor evidence="2">
        <name>a divalent metal cation</name>
        <dbReference type="ChEBI" id="CHEBI:60240"/>
    </cofactor>
</comment>
<keyword evidence="7 9" id="KW-0456">Lyase</keyword>
<evidence type="ECO:0000256" key="7">
    <source>
        <dbReference type="ARBA" id="ARBA00023239"/>
    </source>
</evidence>
<dbReference type="HAMAP" id="MF_00107">
    <property type="entry name" value="IspF"/>
    <property type="match status" value="1"/>
</dbReference>
<dbReference type="PROSITE" id="PS01350">
    <property type="entry name" value="ISPF"/>
    <property type="match status" value="1"/>
</dbReference>
<evidence type="ECO:0000256" key="4">
    <source>
        <dbReference type="ARBA" id="ARBA00012579"/>
    </source>
</evidence>
<organism evidence="9">
    <name type="scientific">anaerobic digester metagenome</name>
    <dbReference type="NCBI Taxonomy" id="1263854"/>
    <lineage>
        <taxon>unclassified sequences</taxon>
        <taxon>metagenomes</taxon>
        <taxon>ecological metagenomes</taxon>
    </lineage>
</organism>
<gene>
    <name evidence="9" type="primary">ispF</name>
    <name evidence="9" type="ORF">SCFA_990005</name>
</gene>
<dbReference type="NCBIfam" id="TIGR00151">
    <property type="entry name" value="ispF"/>
    <property type="match status" value="1"/>
</dbReference>
<dbReference type="CDD" id="cd00554">
    <property type="entry name" value="MECDP_synthase"/>
    <property type="match status" value="1"/>
</dbReference>
<dbReference type="GO" id="GO:0016114">
    <property type="term" value="P:terpenoid biosynthetic process"/>
    <property type="evidence" value="ECO:0007669"/>
    <property type="project" value="InterPro"/>
</dbReference>
<dbReference type="PANTHER" id="PTHR43181:SF1">
    <property type="entry name" value="2-C-METHYL-D-ERYTHRITOL 2,4-CYCLODIPHOSPHATE SYNTHASE, CHLOROPLASTIC"/>
    <property type="match status" value="1"/>
</dbReference>
<evidence type="ECO:0000256" key="6">
    <source>
        <dbReference type="ARBA" id="ARBA00023229"/>
    </source>
</evidence>
<evidence type="ECO:0000313" key="9">
    <source>
        <dbReference type="EMBL" id="VFU19709.1"/>
    </source>
</evidence>
<dbReference type="EC" id="4.6.1.12" evidence="4"/>